<evidence type="ECO:0000313" key="2">
    <source>
        <dbReference type="EMBL" id="CAG5090223.1"/>
    </source>
</evidence>
<protein>
    <submittedName>
        <fullName evidence="2">Oidioi.mRNA.OKI2018_I69.PAR.g12513.t1.cds</fullName>
    </submittedName>
</protein>
<evidence type="ECO:0000313" key="3">
    <source>
        <dbReference type="Proteomes" id="UP001158576"/>
    </source>
</evidence>
<dbReference type="Proteomes" id="UP001158576">
    <property type="component" value="Chromosome PAR"/>
</dbReference>
<reference evidence="2 3" key="1">
    <citation type="submission" date="2021-04" db="EMBL/GenBank/DDBJ databases">
        <authorList>
            <person name="Bliznina A."/>
        </authorList>
    </citation>
    <scope>NUCLEOTIDE SEQUENCE [LARGE SCALE GENOMIC DNA]</scope>
</reference>
<keyword evidence="3" id="KW-1185">Reference proteome</keyword>
<sequence>MEKSHKTPTKKKVITVKSVRDYCFSKKLNCVSTGESLGVTANLTQYLFALGSPPPPKNSRACSPVENLLERTSSEESSSSGRSLFSTSCSDDYAELNARRLF</sequence>
<accession>A0ABN7S3U6</accession>
<organism evidence="2 3">
    <name type="scientific">Oikopleura dioica</name>
    <name type="common">Tunicate</name>
    <dbReference type="NCBI Taxonomy" id="34765"/>
    <lineage>
        <taxon>Eukaryota</taxon>
        <taxon>Metazoa</taxon>
        <taxon>Chordata</taxon>
        <taxon>Tunicata</taxon>
        <taxon>Appendicularia</taxon>
        <taxon>Copelata</taxon>
        <taxon>Oikopleuridae</taxon>
        <taxon>Oikopleura</taxon>
    </lineage>
</organism>
<proteinExistence type="predicted"/>
<gene>
    <name evidence="2" type="ORF">OKIOD_LOCUS4071</name>
</gene>
<feature type="compositionally biased region" description="Low complexity" evidence="1">
    <location>
        <begin position="75"/>
        <end position="88"/>
    </location>
</feature>
<evidence type="ECO:0000256" key="1">
    <source>
        <dbReference type="SAM" id="MobiDB-lite"/>
    </source>
</evidence>
<name>A0ABN7S3U6_OIKDI</name>
<feature type="region of interest" description="Disordered" evidence="1">
    <location>
        <begin position="69"/>
        <end position="88"/>
    </location>
</feature>
<dbReference type="EMBL" id="OU015568">
    <property type="protein sequence ID" value="CAG5090223.1"/>
    <property type="molecule type" value="Genomic_DNA"/>
</dbReference>